<evidence type="ECO:0000256" key="1">
    <source>
        <dbReference type="ARBA" id="ARBA00004651"/>
    </source>
</evidence>
<evidence type="ECO:0000256" key="4">
    <source>
        <dbReference type="ARBA" id="ARBA00022692"/>
    </source>
</evidence>
<evidence type="ECO:0000256" key="7">
    <source>
        <dbReference type="SAM" id="Phobius"/>
    </source>
</evidence>
<comment type="caution">
    <text evidence="9">The sequence shown here is derived from an EMBL/GenBank/DDBJ whole genome shotgun (WGS) entry which is preliminary data.</text>
</comment>
<dbReference type="InterPro" id="IPR000515">
    <property type="entry name" value="MetI-like"/>
</dbReference>
<evidence type="ECO:0000256" key="2">
    <source>
        <dbReference type="ARBA" id="ARBA00022448"/>
    </source>
</evidence>
<evidence type="ECO:0000313" key="9">
    <source>
        <dbReference type="EMBL" id="MPN10814.1"/>
    </source>
</evidence>
<keyword evidence="3" id="KW-1003">Cell membrane</keyword>
<feature type="transmembrane region" description="Helical" evidence="7">
    <location>
        <begin position="136"/>
        <end position="157"/>
    </location>
</feature>
<dbReference type="GO" id="GO:0055085">
    <property type="term" value="P:transmembrane transport"/>
    <property type="evidence" value="ECO:0007669"/>
    <property type="project" value="InterPro"/>
</dbReference>
<evidence type="ECO:0000259" key="8">
    <source>
        <dbReference type="PROSITE" id="PS50928"/>
    </source>
</evidence>
<dbReference type="InterPro" id="IPR050366">
    <property type="entry name" value="BP-dependent_transpt_permease"/>
</dbReference>
<dbReference type="GO" id="GO:0005886">
    <property type="term" value="C:plasma membrane"/>
    <property type="evidence" value="ECO:0007669"/>
    <property type="project" value="UniProtKB-SubCell"/>
</dbReference>
<keyword evidence="4 7" id="KW-0812">Transmembrane</keyword>
<dbReference type="PROSITE" id="PS50928">
    <property type="entry name" value="ABC_TM1"/>
    <property type="match status" value="1"/>
</dbReference>
<keyword evidence="6 7" id="KW-0472">Membrane</keyword>
<dbReference type="Pfam" id="PF00528">
    <property type="entry name" value="BPD_transp_1"/>
    <property type="match status" value="1"/>
</dbReference>
<dbReference type="EMBL" id="VSSQ01056997">
    <property type="protein sequence ID" value="MPN10814.1"/>
    <property type="molecule type" value="Genomic_DNA"/>
</dbReference>
<dbReference type="Gene3D" id="1.10.3720.10">
    <property type="entry name" value="MetI-like"/>
    <property type="match status" value="1"/>
</dbReference>
<feature type="domain" description="ABC transmembrane type-1" evidence="8">
    <location>
        <begin position="1"/>
        <end position="154"/>
    </location>
</feature>
<evidence type="ECO:0000256" key="5">
    <source>
        <dbReference type="ARBA" id="ARBA00022989"/>
    </source>
</evidence>
<dbReference type="SUPFAM" id="SSF161098">
    <property type="entry name" value="MetI-like"/>
    <property type="match status" value="1"/>
</dbReference>
<sequence>MMRIVDVLYTIPNLVIVILLIMVMGPGLHTIIIAIALTNWLGMARLVRGQTLQLREQEFVLAARTLGADGKRIIMKHLIPNTIGPIIVRLTFAVPGAIFTEAFLSFIGLGVPAPLASWGSLASAGQRTLTTCPWQIFFPALFISLAMLSFNIIGDGLRDALDPRLRK</sequence>
<evidence type="ECO:0000256" key="6">
    <source>
        <dbReference type="ARBA" id="ARBA00023136"/>
    </source>
</evidence>
<evidence type="ECO:0000256" key="3">
    <source>
        <dbReference type="ARBA" id="ARBA00022475"/>
    </source>
</evidence>
<comment type="subcellular location">
    <subcellularLocation>
        <location evidence="1">Cell membrane</location>
        <topology evidence="1">Multi-pass membrane protein</topology>
    </subcellularLocation>
</comment>
<dbReference type="AlphaFoldDB" id="A0A645FE94"/>
<dbReference type="InterPro" id="IPR035906">
    <property type="entry name" value="MetI-like_sf"/>
</dbReference>
<proteinExistence type="predicted"/>
<dbReference type="CDD" id="cd06261">
    <property type="entry name" value="TM_PBP2"/>
    <property type="match status" value="1"/>
</dbReference>
<feature type="transmembrane region" description="Helical" evidence="7">
    <location>
        <begin position="86"/>
        <end position="111"/>
    </location>
</feature>
<keyword evidence="2" id="KW-0813">Transport</keyword>
<dbReference type="PANTHER" id="PTHR43386">
    <property type="entry name" value="OLIGOPEPTIDE TRANSPORT SYSTEM PERMEASE PROTEIN APPC"/>
    <property type="match status" value="1"/>
</dbReference>
<dbReference type="PANTHER" id="PTHR43386:SF22">
    <property type="entry name" value="OLIGOPEPTIDE TRANSPORT SYSTEM PERMEASE PROTEIN OPPC"/>
    <property type="match status" value="1"/>
</dbReference>
<organism evidence="9">
    <name type="scientific">bioreactor metagenome</name>
    <dbReference type="NCBI Taxonomy" id="1076179"/>
    <lineage>
        <taxon>unclassified sequences</taxon>
        <taxon>metagenomes</taxon>
        <taxon>ecological metagenomes</taxon>
    </lineage>
</organism>
<keyword evidence="5 7" id="KW-1133">Transmembrane helix</keyword>
<reference evidence="9" key="1">
    <citation type="submission" date="2019-08" db="EMBL/GenBank/DDBJ databases">
        <authorList>
            <person name="Kucharzyk K."/>
            <person name="Murdoch R.W."/>
            <person name="Higgins S."/>
            <person name="Loffler F."/>
        </authorList>
    </citation>
    <scope>NUCLEOTIDE SEQUENCE</scope>
</reference>
<protein>
    <submittedName>
        <fullName evidence="9">Oligopeptide transport system permease protein OppC</fullName>
    </submittedName>
</protein>
<name>A0A645FE94_9ZZZZ</name>
<accession>A0A645FE94</accession>
<gene>
    <name evidence="9" type="primary">oppC_25</name>
    <name evidence="9" type="ORF">SDC9_158111</name>
</gene>